<evidence type="ECO:0000256" key="4">
    <source>
        <dbReference type="ARBA" id="ARBA00023136"/>
    </source>
</evidence>
<accession>A0A379AHS3</accession>
<sequence>MTQTNDIAATDVVAGDISVGRVLRSPALLTRECLAGVITALALIPEVISFSVIAGVDPKVSLVASVVLCLTLSILGGRPAMVTAAAGSVALVYRADGPSARR</sequence>
<feature type="domain" description="SLC26A/SulP transporter" evidence="6">
    <location>
        <begin position="31"/>
        <end position="92"/>
    </location>
</feature>
<evidence type="ECO:0000313" key="8">
    <source>
        <dbReference type="Proteomes" id="UP000254640"/>
    </source>
</evidence>
<dbReference type="Pfam" id="PF00916">
    <property type="entry name" value="Sulfate_transp"/>
    <property type="match status" value="1"/>
</dbReference>
<dbReference type="InterPro" id="IPR011547">
    <property type="entry name" value="SLC26A/SulP_dom"/>
</dbReference>
<dbReference type="AlphaFoldDB" id="A0A379AHS3"/>
<feature type="transmembrane region" description="Helical" evidence="5">
    <location>
        <begin position="33"/>
        <end position="56"/>
    </location>
</feature>
<evidence type="ECO:0000256" key="1">
    <source>
        <dbReference type="ARBA" id="ARBA00004141"/>
    </source>
</evidence>
<keyword evidence="2 5" id="KW-0812">Transmembrane</keyword>
<evidence type="ECO:0000256" key="5">
    <source>
        <dbReference type="SAM" id="Phobius"/>
    </source>
</evidence>
<gene>
    <name evidence="7" type="ORF">NCTC9381_03377</name>
</gene>
<evidence type="ECO:0000256" key="3">
    <source>
        <dbReference type="ARBA" id="ARBA00022989"/>
    </source>
</evidence>
<keyword evidence="8" id="KW-1185">Reference proteome</keyword>
<keyword evidence="3 5" id="KW-1133">Transmembrane helix</keyword>
<evidence type="ECO:0000256" key="2">
    <source>
        <dbReference type="ARBA" id="ARBA00022692"/>
    </source>
</evidence>
<evidence type="ECO:0000313" key="7">
    <source>
        <dbReference type="EMBL" id="SUB17454.1"/>
    </source>
</evidence>
<comment type="subcellular location">
    <subcellularLocation>
        <location evidence="1">Membrane</location>
        <topology evidence="1">Multi-pass membrane protein</topology>
    </subcellularLocation>
</comment>
<evidence type="ECO:0000259" key="6">
    <source>
        <dbReference type="Pfam" id="PF00916"/>
    </source>
</evidence>
<protein>
    <submittedName>
        <fullName evidence="7">Sulfate permease</fullName>
    </submittedName>
</protein>
<dbReference type="Proteomes" id="UP000254640">
    <property type="component" value="Unassembled WGS sequence"/>
</dbReference>
<dbReference type="EMBL" id="UGSO01000001">
    <property type="protein sequence ID" value="SUB17454.1"/>
    <property type="molecule type" value="Genomic_DNA"/>
</dbReference>
<dbReference type="GO" id="GO:0016020">
    <property type="term" value="C:membrane"/>
    <property type="evidence" value="ECO:0007669"/>
    <property type="project" value="UniProtKB-SubCell"/>
</dbReference>
<keyword evidence="4 5" id="KW-0472">Membrane</keyword>
<reference evidence="7 8" key="1">
    <citation type="submission" date="2018-06" db="EMBL/GenBank/DDBJ databases">
        <authorList>
            <consortium name="Pathogen Informatics"/>
            <person name="Doyle S."/>
        </authorList>
    </citation>
    <scope>NUCLEOTIDE SEQUENCE [LARGE SCALE GENOMIC DNA]</scope>
    <source>
        <strain evidence="7 8">NCTC9381</strain>
    </source>
</reference>
<proteinExistence type="predicted"/>
<organism evidence="7 8">
    <name type="scientific">Enterobacter agglomerans</name>
    <name type="common">Erwinia herbicola</name>
    <name type="synonym">Pantoea agglomerans</name>
    <dbReference type="NCBI Taxonomy" id="549"/>
    <lineage>
        <taxon>Bacteria</taxon>
        <taxon>Pseudomonadati</taxon>
        <taxon>Pseudomonadota</taxon>
        <taxon>Gammaproteobacteria</taxon>
        <taxon>Enterobacterales</taxon>
        <taxon>Erwiniaceae</taxon>
        <taxon>Pantoea</taxon>
        <taxon>Pantoea agglomerans group</taxon>
    </lineage>
</organism>
<feature type="transmembrane region" description="Helical" evidence="5">
    <location>
        <begin position="62"/>
        <end position="93"/>
    </location>
</feature>
<name>A0A379AHS3_ENTAG</name>